<name>A0A2Z4IRV3_9ACTN</name>
<dbReference type="KEGG" id="scad:DN051_00690"/>
<proteinExistence type="predicted"/>
<evidence type="ECO:0000313" key="1">
    <source>
        <dbReference type="EMBL" id="AWW35389.1"/>
    </source>
</evidence>
<keyword evidence="3" id="KW-1185">Reference proteome</keyword>
<sequence>MSTKRTFEDRLLDELHREIEVRQAGVCRTGPTETATGEGTLKASGRRLSAPRRIAVTAAACAAAWLTTVIVPGSPTDSRAYAVERHSDGTVTLTIEDQSIDIEAQRELARQLRPNGIGVTVSEVAPGYMCQRSKPRELYMTDEQGEPVGKPVAVWTWEIKREIKLFPGHVLAFENTTGSNKPYAVITYFAKSQVEPCVPVKRANPEG</sequence>
<evidence type="ECO:0000313" key="3">
    <source>
        <dbReference type="Proteomes" id="UP000249616"/>
    </source>
</evidence>
<dbReference type="RefSeq" id="WP_112437583.1">
    <property type="nucleotide sequence ID" value="NZ_CP030073.1"/>
</dbReference>
<organism evidence="1 3">
    <name type="scientific">Streptomyces cadmiisoli</name>
    <dbReference type="NCBI Taxonomy" id="2184053"/>
    <lineage>
        <taxon>Bacteria</taxon>
        <taxon>Bacillati</taxon>
        <taxon>Actinomycetota</taxon>
        <taxon>Actinomycetes</taxon>
        <taxon>Kitasatosporales</taxon>
        <taxon>Streptomycetaceae</taxon>
        <taxon>Streptomyces</taxon>
        <taxon>Streptomyces aurantiacus group</taxon>
    </lineage>
</organism>
<dbReference type="KEGG" id="scad:DN051_40120"/>
<dbReference type="Proteomes" id="UP000249616">
    <property type="component" value="Chromosome"/>
</dbReference>
<dbReference type="AlphaFoldDB" id="A0A2Z4IRV3"/>
<protein>
    <submittedName>
        <fullName evidence="1">Uncharacterized protein</fullName>
    </submittedName>
</protein>
<gene>
    <name evidence="1" type="ORF">DN051_00690</name>
    <name evidence="2" type="ORF">DN051_40120</name>
</gene>
<dbReference type="EMBL" id="CP030073">
    <property type="protein sequence ID" value="AWW42050.1"/>
    <property type="molecule type" value="Genomic_DNA"/>
</dbReference>
<evidence type="ECO:0000313" key="2">
    <source>
        <dbReference type="EMBL" id="AWW42050.1"/>
    </source>
</evidence>
<reference evidence="1 3" key="1">
    <citation type="journal article" date="2019" name="Int. J. Syst. Evol. Microbiol.">
        <title>Streptomyces cadmiisoli sp. nov., a novel actinomycete isolated from cadmium-contaminated soil.</title>
        <authorList>
            <person name="Li K."/>
            <person name="Tang X."/>
            <person name="Zhao J."/>
            <person name="Guo Y."/>
            <person name="Tang Y."/>
            <person name="Gao J."/>
        </authorList>
    </citation>
    <scope>NUCLEOTIDE SEQUENCE [LARGE SCALE GENOMIC DNA]</scope>
    <source>
        <strain evidence="1 3">ZFG47</strain>
    </source>
</reference>
<dbReference type="EMBL" id="CP030073">
    <property type="protein sequence ID" value="AWW35389.1"/>
    <property type="molecule type" value="Genomic_DNA"/>
</dbReference>
<accession>A0A2Z4IRV3</accession>